<dbReference type="RefSeq" id="WP_183197781.1">
    <property type="nucleotide sequence ID" value="NZ_JACIEK010000001.1"/>
</dbReference>
<dbReference type="InterPro" id="IPR029058">
    <property type="entry name" value="AB_hydrolase_fold"/>
</dbReference>
<evidence type="ECO:0000313" key="4">
    <source>
        <dbReference type="Proteomes" id="UP000542776"/>
    </source>
</evidence>
<name>A0A7W6H2A2_9HYPH</name>
<dbReference type="EMBL" id="JACIEK010000001">
    <property type="protein sequence ID" value="MBB3996826.1"/>
    <property type="molecule type" value="Genomic_DNA"/>
</dbReference>
<dbReference type="SUPFAM" id="SSF53474">
    <property type="entry name" value="alpha/beta-Hydrolases"/>
    <property type="match status" value="1"/>
</dbReference>
<keyword evidence="4" id="KW-1185">Reference proteome</keyword>
<dbReference type="Gene3D" id="3.40.50.1820">
    <property type="entry name" value="alpha/beta hydrolase"/>
    <property type="match status" value="1"/>
</dbReference>
<dbReference type="Pfam" id="PF12697">
    <property type="entry name" value="Abhydrolase_6"/>
    <property type="match status" value="1"/>
</dbReference>
<dbReference type="InterPro" id="IPR050266">
    <property type="entry name" value="AB_hydrolase_sf"/>
</dbReference>
<dbReference type="InterPro" id="IPR000073">
    <property type="entry name" value="AB_hydrolase_1"/>
</dbReference>
<dbReference type="InterPro" id="IPR027056">
    <property type="entry name" value="Gluconate_2DH_su3"/>
</dbReference>
<keyword evidence="1" id="KW-0378">Hydrolase</keyword>
<gene>
    <name evidence="3" type="ORF">GGR04_000647</name>
</gene>
<evidence type="ECO:0000256" key="1">
    <source>
        <dbReference type="ARBA" id="ARBA00022801"/>
    </source>
</evidence>
<reference evidence="3 4" key="1">
    <citation type="submission" date="2020-08" db="EMBL/GenBank/DDBJ databases">
        <title>Genomic Encyclopedia of Type Strains, Phase IV (KMG-IV): sequencing the most valuable type-strain genomes for metagenomic binning, comparative biology and taxonomic classification.</title>
        <authorList>
            <person name="Goeker M."/>
        </authorList>
    </citation>
    <scope>NUCLEOTIDE SEQUENCE [LARGE SCALE GENOMIC DNA]</scope>
    <source>
        <strain evidence="3 4">DSM 102238</strain>
    </source>
</reference>
<proteinExistence type="predicted"/>
<dbReference type="Proteomes" id="UP000542776">
    <property type="component" value="Unassembled WGS sequence"/>
</dbReference>
<dbReference type="PANTHER" id="PTHR43798">
    <property type="entry name" value="MONOACYLGLYCEROL LIPASE"/>
    <property type="match status" value="1"/>
</dbReference>
<dbReference type="GO" id="GO:0016787">
    <property type="term" value="F:hydrolase activity"/>
    <property type="evidence" value="ECO:0007669"/>
    <property type="project" value="UniProtKB-KW"/>
</dbReference>
<evidence type="ECO:0000313" key="3">
    <source>
        <dbReference type="EMBL" id="MBB3996826.1"/>
    </source>
</evidence>
<organism evidence="3 4">
    <name type="scientific">Aureimonas pseudogalii</name>
    <dbReference type="NCBI Taxonomy" id="1744844"/>
    <lineage>
        <taxon>Bacteria</taxon>
        <taxon>Pseudomonadati</taxon>
        <taxon>Pseudomonadota</taxon>
        <taxon>Alphaproteobacteria</taxon>
        <taxon>Hyphomicrobiales</taxon>
        <taxon>Aurantimonadaceae</taxon>
        <taxon>Aureimonas</taxon>
    </lineage>
</organism>
<evidence type="ECO:0000259" key="2">
    <source>
        <dbReference type="Pfam" id="PF12697"/>
    </source>
</evidence>
<dbReference type="GO" id="GO:0016020">
    <property type="term" value="C:membrane"/>
    <property type="evidence" value="ECO:0007669"/>
    <property type="project" value="TreeGrafter"/>
</dbReference>
<accession>A0A7W6H2A2</accession>
<feature type="domain" description="AB hydrolase-1" evidence="2">
    <location>
        <begin position="12"/>
        <end position="247"/>
    </location>
</feature>
<protein>
    <submittedName>
        <fullName evidence="3">Pimeloyl-ACP methyl ester carboxylesterase</fullName>
    </submittedName>
</protein>
<dbReference type="Pfam" id="PF13618">
    <property type="entry name" value="Gluconate_2-dh3"/>
    <property type="match status" value="1"/>
</dbReference>
<comment type="caution">
    <text evidence="3">The sequence shown here is derived from an EMBL/GenBank/DDBJ whole genome shotgun (WGS) entry which is preliminary data.</text>
</comment>
<dbReference type="PANTHER" id="PTHR43798:SF31">
    <property type="entry name" value="AB HYDROLASE SUPERFAMILY PROTEIN YCLE"/>
    <property type="match status" value="1"/>
</dbReference>
<sequence>MPENVAVPRPTFVLLHFLGGSAREWRHVRTDLNAEADTLAVDLPGFGDAAGIARYSVDEMADHVVAAIVAAAPARWILVGHSMGAKVAMAITRRIEDGVLALPGLAGLALVAGSPPAPEPMEEERRARMLGWFKGSADESRRQAEEFVDANVVALGLDDRALAVEEVLRLDRRAWEAWLESGSKEDWRERIGVLATPALIVSGGEDADLGPVAQDELTRPHFRTVHAAVLEGAKHLLPLERAEQLARLLLQFAGSDAEGDDTDGPDGETLDSAYRDLIASDRVSPKLRAILLDRARPDDPAYAPQALTAPQFATLRRLVERLIPQETETPIDLAARLDAMMAEATGNGWRFEALPTDPDAYRHALDTLAELPLPGATSFAESDEATRDETIRRIAAGEIEAPGGPGRLDGAGLTLWFQEVLSDALRLYAAHPATMARIGYSGIANGGPGGAGFQGFRRVGIGEREPFEPLAAADRAR</sequence>
<dbReference type="AlphaFoldDB" id="A0A7W6H2A2"/>